<proteinExistence type="predicted"/>
<evidence type="ECO:0000313" key="1">
    <source>
        <dbReference type="EMBL" id="EMM93137.1"/>
    </source>
</evidence>
<dbReference type="Proteomes" id="UP000012089">
    <property type="component" value="Unassembled WGS sequence"/>
</dbReference>
<protein>
    <submittedName>
        <fullName evidence="1">Uncharacterized protein</fullName>
    </submittedName>
</protein>
<gene>
    <name evidence="1" type="ORF">LEP1GSC158_5294</name>
</gene>
<comment type="caution">
    <text evidence="1">The sequence shown here is derived from an EMBL/GenBank/DDBJ whole genome shotgun (WGS) entry which is preliminary data.</text>
</comment>
<name>M6HCH7_LEPIR</name>
<dbReference type="EMBL" id="AFMF02000039">
    <property type="protein sequence ID" value="EMM93137.1"/>
    <property type="molecule type" value="Genomic_DNA"/>
</dbReference>
<accession>M6HCH7</accession>
<reference evidence="1 2" key="1">
    <citation type="submission" date="2013-01" db="EMBL/GenBank/DDBJ databases">
        <authorList>
            <person name="Harkins D.M."/>
            <person name="Durkin A.S."/>
            <person name="Brinkac L.M."/>
            <person name="Haft D.H."/>
            <person name="Selengut J.D."/>
            <person name="Sanka R."/>
            <person name="DePew J."/>
            <person name="Purushe J."/>
            <person name="Tulsiani S.M."/>
            <person name="Graham G.C."/>
            <person name="Burns M.-A."/>
            <person name="Dohnt M.F."/>
            <person name="Smythe L.D."/>
            <person name="McKay D.B."/>
            <person name="Craig S.B."/>
            <person name="Vinetz J.M."/>
            <person name="Sutton G.G."/>
            <person name="Nierman W.C."/>
            <person name="Fouts D.E."/>
        </authorList>
    </citation>
    <scope>NUCLEOTIDE SEQUENCE [LARGE SCALE GENOMIC DNA]</scope>
    <source>
        <strain evidence="1 2">LT2156</strain>
    </source>
</reference>
<organism evidence="1 2">
    <name type="scientific">Leptospira interrogans serovar Zanoni str. LT2156</name>
    <dbReference type="NCBI Taxonomy" id="1001601"/>
    <lineage>
        <taxon>Bacteria</taxon>
        <taxon>Pseudomonadati</taxon>
        <taxon>Spirochaetota</taxon>
        <taxon>Spirochaetia</taxon>
        <taxon>Leptospirales</taxon>
        <taxon>Leptospiraceae</taxon>
        <taxon>Leptospira</taxon>
    </lineage>
</organism>
<dbReference type="AlphaFoldDB" id="M6HCH7"/>
<evidence type="ECO:0000313" key="2">
    <source>
        <dbReference type="Proteomes" id="UP000012089"/>
    </source>
</evidence>
<sequence length="86" mass="9995">MKNEEVVNQMKAGNSNEQIMLGDYPKALTNAIMHTLSTNTDISSRLLSNERLMEKFARSMLNVFIEKLKVYRKYVRIQLFAPLLPF</sequence>